<organism evidence="1 2">
    <name type="scientific">Niallia circulans</name>
    <name type="common">Bacillus circulans</name>
    <dbReference type="NCBI Taxonomy" id="1397"/>
    <lineage>
        <taxon>Bacteria</taxon>
        <taxon>Bacillati</taxon>
        <taxon>Bacillota</taxon>
        <taxon>Bacilli</taxon>
        <taxon>Bacillales</taxon>
        <taxon>Bacillaceae</taxon>
        <taxon>Niallia</taxon>
    </lineage>
</organism>
<dbReference type="EMBL" id="NPBQ01000013">
    <property type="protein sequence ID" value="PAD85034.1"/>
    <property type="molecule type" value="Genomic_DNA"/>
</dbReference>
<accession>A0AA91TVR4</accession>
<dbReference type="RefSeq" id="WP_095328576.1">
    <property type="nucleotide sequence ID" value="NZ_NPBQ01000013.1"/>
</dbReference>
<gene>
    <name evidence="1" type="ORF">CHH57_01610</name>
</gene>
<dbReference type="Proteomes" id="UP000216961">
    <property type="component" value="Unassembled WGS sequence"/>
</dbReference>
<sequence>MASRILKALTEVGTHTVGNLNSMKIKTLAHGALVEGTDIDNFTLVELGFNDDGERTAKQLSAIDKKAYLIATPEVRYLGEAMVDFYNGVGERARIVIFEPGYTRFETSAFTLNTGVSAVAKGQVAHFDPATKKFIISEVGSAHEDYAGSSAKFLVVNSEDDMEYTLGAATVRLEVIEA</sequence>
<dbReference type="AlphaFoldDB" id="A0AA91TVR4"/>
<proteinExistence type="predicted"/>
<evidence type="ECO:0000313" key="2">
    <source>
        <dbReference type="Proteomes" id="UP000216961"/>
    </source>
</evidence>
<comment type="caution">
    <text evidence="1">The sequence shown here is derived from an EMBL/GenBank/DDBJ whole genome shotgun (WGS) entry which is preliminary data.</text>
</comment>
<name>A0AA91TVR4_NIACI</name>
<protein>
    <submittedName>
        <fullName evidence="1">Uncharacterized protein</fullName>
    </submittedName>
</protein>
<reference evidence="1 2" key="1">
    <citation type="submission" date="2017-07" db="EMBL/GenBank/DDBJ databases">
        <title>Isolation and whole genome analysis of endospore-forming bacteria from heroin.</title>
        <authorList>
            <person name="Kalinowski J."/>
            <person name="Ahrens B."/>
            <person name="Al-Dilaimi A."/>
            <person name="Winkler A."/>
            <person name="Wibberg D."/>
            <person name="Schleenbecker U."/>
            <person name="Ruckert C."/>
            <person name="Wolfel R."/>
            <person name="Grass G."/>
        </authorList>
    </citation>
    <scope>NUCLEOTIDE SEQUENCE [LARGE SCALE GENOMIC DNA]</scope>
    <source>
        <strain evidence="1 2">7521-2</strain>
    </source>
</reference>
<evidence type="ECO:0000313" key="1">
    <source>
        <dbReference type="EMBL" id="PAD85034.1"/>
    </source>
</evidence>